<dbReference type="GO" id="GO:0050482">
    <property type="term" value="P:arachidonate secretion"/>
    <property type="evidence" value="ECO:0007669"/>
    <property type="project" value="InterPro"/>
</dbReference>
<dbReference type="EMBL" id="AZBU02000003">
    <property type="protein sequence ID" value="TKR86855.1"/>
    <property type="molecule type" value="Genomic_DNA"/>
</dbReference>
<name>A0A4V6A4G6_STECR</name>
<evidence type="ECO:0000313" key="4">
    <source>
        <dbReference type="EMBL" id="TKR86855.1"/>
    </source>
</evidence>
<evidence type="ECO:0008006" key="6">
    <source>
        <dbReference type="Google" id="ProtNLM"/>
    </source>
</evidence>
<dbReference type="SUPFAM" id="SSF48619">
    <property type="entry name" value="Phospholipase A2, PLA2"/>
    <property type="match status" value="1"/>
</dbReference>
<proteinExistence type="predicted"/>
<protein>
    <recommendedName>
        <fullName evidence="6">Phospholipase A2 domain-containing protein</fullName>
    </recommendedName>
</protein>
<dbReference type="InterPro" id="IPR053322">
    <property type="entry name" value="PLA2-like"/>
</dbReference>
<dbReference type="Proteomes" id="UP000298663">
    <property type="component" value="Unassembled WGS sequence"/>
</dbReference>
<dbReference type="AlphaFoldDB" id="A0A4V6A4G6"/>
<feature type="signal peptide" evidence="3">
    <location>
        <begin position="1"/>
        <end position="16"/>
    </location>
</feature>
<evidence type="ECO:0000256" key="1">
    <source>
        <dbReference type="ARBA" id="ARBA00004613"/>
    </source>
</evidence>
<sequence>MKIVFVLLGFCAASFAVLPPLQQFHCGSTDVQKIVAWKTLDLQCSEHGAYANRCCQEHDRCYTEQRGQTICDDAFCDCLNSTLTSENCSSVTVQFCSAVKLFGDTYYVKAAL</sequence>
<dbReference type="OrthoDB" id="5805080at2759"/>
<dbReference type="GO" id="GO:0004623">
    <property type="term" value="F:phospholipase A2 activity"/>
    <property type="evidence" value="ECO:0007669"/>
    <property type="project" value="InterPro"/>
</dbReference>
<comment type="caution">
    <text evidence="4">The sequence shown here is derived from an EMBL/GenBank/DDBJ whole genome shotgun (WGS) entry which is preliminary data.</text>
</comment>
<evidence type="ECO:0000313" key="5">
    <source>
        <dbReference type="Proteomes" id="UP000298663"/>
    </source>
</evidence>
<dbReference type="GO" id="GO:0005576">
    <property type="term" value="C:extracellular region"/>
    <property type="evidence" value="ECO:0007669"/>
    <property type="project" value="UniProtKB-SubCell"/>
</dbReference>
<dbReference type="InterPro" id="IPR036444">
    <property type="entry name" value="PLipase_A2_dom_sf"/>
</dbReference>
<evidence type="ECO:0000256" key="3">
    <source>
        <dbReference type="SAM" id="SignalP"/>
    </source>
</evidence>
<gene>
    <name evidence="4" type="ORF">L596_011364</name>
</gene>
<keyword evidence="5" id="KW-1185">Reference proteome</keyword>
<keyword evidence="3" id="KW-0732">Signal</keyword>
<dbReference type="GO" id="GO:0006644">
    <property type="term" value="P:phospholipid metabolic process"/>
    <property type="evidence" value="ECO:0007669"/>
    <property type="project" value="InterPro"/>
</dbReference>
<dbReference type="PROSITE" id="PS00118">
    <property type="entry name" value="PA2_HIS"/>
    <property type="match status" value="1"/>
</dbReference>
<reference evidence="4 5" key="1">
    <citation type="journal article" date="2015" name="Genome Biol.">
        <title>Comparative genomics of Steinernema reveals deeply conserved gene regulatory networks.</title>
        <authorList>
            <person name="Dillman A.R."/>
            <person name="Macchietto M."/>
            <person name="Porter C.F."/>
            <person name="Rogers A."/>
            <person name="Williams B."/>
            <person name="Antoshechkin I."/>
            <person name="Lee M.M."/>
            <person name="Goodwin Z."/>
            <person name="Lu X."/>
            <person name="Lewis E.E."/>
            <person name="Goodrich-Blair H."/>
            <person name="Stock S.P."/>
            <person name="Adams B.J."/>
            <person name="Sternberg P.W."/>
            <person name="Mortazavi A."/>
        </authorList>
    </citation>
    <scope>NUCLEOTIDE SEQUENCE [LARGE SCALE GENOMIC DNA]</scope>
    <source>
        <strain evidence="4 5">ALL</strain>
    </source>
</reference>
<evidence type="ECO:0000256" key="2">
    <source>
        <dbReference type="ARBA" id="ARBA00022525"/>
    </source>
</evidence>
<keyword evidence="2" id="KW-0964">Secreted</keyword>
<reference evidence="4 5" key="2">
    <citation type="journal article" date="2019" name="G3 (Bethesda)">
        <title>Hybrid Assembly of the Genome of the Entomopathogenic Nematode Steinernema carpocapsae Identifies the X-Chromosome.</title>
        <authorList>
            <person name="Serra L."/>
            <person name="Macchietto M."/>
            <person name="Macias-Munoz A."/>
            <person name="McGill C.J."/>
            <person name="Rodriguez I.M."/>
            <person name="Rodriguez B."/>
            <person name="Murad R."/>
            <person name="Mortazavi A."/>
        </authorList>
    </citation>
    <scope>NUCLEOTIDE SEQUENCE [LARGE SCALE GENOMIC DNA]</scope>
    <source>
        <strain evidence="4 5">ALL</strain>
    </source>
</reference>
<dbReference type="InterPro" id="IPR033113">
    <property type="entry name" value="PLA2_histidine"/>
</dbReference>
<organism evidence="4 5">
    <name type="scientific">Steinernema carpocapsae</name>
    <name type="common">Entomopathogenic nematode</name>
    <dbReference type="NCBI Taxonomy" id="34508"/>
    <lineage>
        <taxon>Eukaryota</taxon>
        <taxon>Metazoa</taxon>
        <taxon>Ecdysozoa</taxon>
        <taxon>Nematoda</taxon>
        <taxon>Chromadorea</taxon>
        <taxon>Rhabditida</taxon>
        <taxon>Tylenchina</taxon>
        <taxon>Panagrolaimomorpha</taxon>
        <taxon>Strongyloidoidea</taxon>
        <taxon>Steinernematidae</taxon>
        <taxon>Steinernema</taxon>
    </lineage>
</organism>
<accession>A0A4V6A4G6</accession>
<feature type="chain" id="PRO_5020922118" description="Phospholipase A2 domain-containing protein" evidence="3">
    <location>
        <begin position="17"/>
        <end position="112"/>
    </location>
</feature>
<comment type="subcellular location">
    <subcellularLocation>
        <location evidence="1">Secreted</location>
    </subcellularLocation>
</comment>
<dbReference type="PANTHER" id="PTHR34228">
    <property type="entry name" value="PROTEIN CBG09474-RELATED"/>
    <property type="match status" value="1"/>
</dbReference>